<feature type="compositionally biased region" description="Polar residues" evidence="1">
    <location>
        <begin position="59"/>
        <end position="70"/>
    </location>
</feature>
<reference evidence="2 3" key="1">
    <citation type="submission" date="2018-11" db="EMBL/GenBank/DDBJ databases">
        <authorList>
            <consortium name="Pathogen Informatics"/>
        </authorList>
    </citation>
    <scope>NUCLEOTIDE SEQUENCE [LARGE SCALE GENOMIC DNA]</scope>
</reference>
<feature type="compositionally biased region" description="Basic and acidic residues" evidence="1">
    <location>
        <begin position="38"/>
        <end position="55"/>
    </location>
</feature>
<name>A0A3P7L5H0_DIBLA</name>
<dbReference type="AlphaFoldDB" id="A0A3P7L5H0"/>
<dbReference type="EMBL" id="UYRU01052520">
    <property type="protein sequence ID" value="VDN11904.1"/>
    <property type="molecule type" value="Genomic_DNA"/>
</dbReference>
<evidence type="ECO:0000313" key="2">
    <source>
        <dbReference type="EMBL" id="VDN11904.1"/>
    </source>
</evidence>
<feature type="region of interest" description="Disordered" evidence="1">
    <location>
        <begin position="99"/>
        <end position="137"/>
    </location>
</feature>
<proteinExistence type="predicted"/>
<protein>
    <submittedName>
        <fullName evidence="2">Uncharacterized protein</fullName>
    </submittedName>
</protein>
<keyword evidence="3" id="KW-1185">Reference proteome</keyword>
<feature type="region of interest" description="Disordered" evidence="1">
    <location>
        <begin position="38"/>
        <end position="74"/>
    </location>
</feature>
<gene>
    <name evidence="2" type="ORF">DILT_LOCUS7735</name>
</gene>
<evidence type="ECO:0000313" key="3">
    <source>
        <dbReference type="Proteomes" id="UP000281553"/>
    </source>
</evidence>
<organism evidence="2 3">
    <name type="scientific">Dibothriocephalus latus</name>
    <name type="common">Fish tapeworm</name>
    <name type="synonym">Diphyllobothrium latum</name>
    <dbReference type="NCBI Taxonomy" id="60516"/>
    <lineage>
        <taxon>Eukaryota</taxon>
        <taxon>Metazoa</taxon>
        <taxon>Spiralia</taxon>
        <taxon>Lophotrochozoa</taxon>
        <taxon>Platyhelminthes</taxon>
        <taxon>Cestoda</taxon>
        <taxon>Eucestoda</taxon>
        <taxon>Diphyllobothriidea</taxon>
        <taxon>Diphyllobothriidae</taxon>
        <taxon>Dibothriocephalus</taxon>
    </lineage>
</organism>
<sequence>MEFPEQHLSVSDEVEQENDDFRLRSELNQLIEEELDHLDFNDVKNEDSSGHKQDFRISAQETQSAENSSLSRDDNLSRCAAKNMFELEEAIRHFEDDISGEEEAESNRKNQHNQNAEDCNGCCGPHPDMDNNPAPSSDFPPNDLGGTYFDPVRAHEIEEPHPYFSSVGSNAPYYPDYWPANSSYAVQPTRYYAPSAYPYEYEAGESYDPRVRSSDYCQETQTLTEPYYCNSGVPRPAQPSREPNAFDTPFFGGSFSIYPTSFQPYGMRRHILVRPTLKCFCIF</sequence>
<evidence type="ECO:0000256" key="1">
    <source>
        <dbReference type="SAM" id="MobiDB-lite"/>
    </source>
</evidence>
<dbReference type="Proteomes" id="UP000281553">
    <property type="component" value="Unassembled WGS sequence"/>
</dbReference>
<accession>A0A3P7L5H0</accession>